<dbReference type="Pfam" id="PF10175">
    <property type="entry name" value="MPP6"/>
    <property type="match status" value="1"/>
</dbReference>
<dbReference type="PANTHER" id="PTHR13582:SF0">
    <property type="entry name" value="M-PHASE PHOSPHOPROTEIN 6"/>
    <property type="match status" value="1"/>
</dbReference>
<dbReference type="PANTHER" id="PTHR13582">
    <property type="entry name" value="M-PHASE PHOSPHOPROTEIN 6"/>
    <property type="match status" value="1"/>
</dbReference>
<dbReference type="GO" id="GO:0000460">
    <property type="term" value="P:maturation of 5.8S rRNA"/>
    <property type="evidence" value="ECO:0007669"/>
    <property type="project" value="TreeGrafter"/>
</dbReference>
<reference evidence="2 3" key="1">
    <citation type="journal article" date="2015" name="Genome Biol.">
        <title>Comparative genomics of Steinernema reveals deeply conserved gene regulatory networks.</title>
        <authorList>
            <person name="Dillman A.R."/>
            <person name="Macchietto M."/>
            <person name="Porter C.F."/>
            <person name="Rogers A."/>
            <person name="Williams B."/>
            <person name="Antoshechkin I."/>
            <person name="Lee M.M."/>
            <person name="Goodwin Z."/>
            <person name="Lu X."/>
            <person name="Lewis E.E."/>
            <person name="Goodrich-Blair H."/>
            <person name="Stock S.P."/>
            <person name="Adams B.J."/>
            <person name="Sternberg P.W."/>
            <person name="Mortazavi A."/>
        </authorList>
    </citation>
    <scope>NUCLEOTIDE SEQUENCE [LARGE SCALE GENOMIC DNA]</scope>
    <source>
        <strain evidence="2 3">ALL</strain>
    </source>
</reference>
<gene>
    <name evidence="2" type="ORF">L596_024056</name>
</gene>
<protein>
    <recommendedName>
        <fullName evidence="4">M-phase phosphoprotein 6</fullName>
    </recommendedName>
</protein>
<sequence>MQFKVSEPFLGGIRRFRHISASRFIMSDKGGVNRLSGNVLDMKFMKRTKIRIEEDARKEAERKKQEEFLKLNDPSTSAGGVKRQPIQFERRIEVLENLVFGRMSFKGFNNDIEKYMKYHERLRNGEEDEDDETEDIGDLEMAQQWGADAVLGRKFMTKRERRINESALIDETGSRSNKRPYEVQNGDKSGKRARLA</sequence>
<evidence type="ECO:0000313" key="2">
    <source>
        <dbReference type="EMBL" id="TKR68001.1"/>
    </source>
</evidence>
<dbReference type="STRING" id="34508.A0A4U5MFL1"/>
<keyword evidence="3" id="KW-1185">Reference proteome</keyword>
<evidence type="ECO:0000256" key="1">
    <source>
        <dbReference type="SAM" id="MobiDB-lite"/>
    </source>
</evidence>
<feature type="region of interest" description="Disordered" evidence="1">
    <location>
        <begin position="162"/>
        <end position="196"/>
    </location>
</feature>
<name>A0A4U5MFL1_STECR</name>
<dbReference type="InterPro" id="IPR019324">
    <property type="entry name" value="MPP6"/>
</dbReference>
<reference evidence="2 3" key="2">
    <citation type="journal article" date="2019" name="G3 (Bethesda)">
        <title>Hybrid Assembly of the Genome of the Entomopathogenic Nematode Steinernema carpocapsae Identifies the X-Chromosome.</title>
        <authorList>
            <person name="Serra L."/>
            <person name="Macchietto M."/>
            <person name="Macias-Munoz A."/>
            <person name="McGill C.J."/>
            <person name="Rodriguez I.M."/>
            <person name="Rodriguez B."/>
            <person name="Murad R."/>
            <person name="Mortazavi A."/>
        </authorList>
    </citation>
    <scope>NUCLEOTIDE SEQUENCE [LARGE SCALE GENOMIC DNA]</scope>
    <source>
        <strain evidence="2 3">ALL</strain>
    </source>
</reference>
<dbReference type="AlphaFoldDB" id="A0A4U5MFL1"/>
<proteinExistence type="predicted"/>
<evidence type="ECO:0000313" key="3">
    <source>
        <dbReference type="Proteomes" id="UP000298663"/>
    </source>
</evidence>
<dbReference type="EMBL" id="AZBU02000008">
    <property type="protein sequence ID" value="TKR68001.1"/>
    <property type="molecule type" value="Genomic_DNA"/>
</dbReference>
<accession>A0A4U5MFL1</accession>
<dbReference type="OrthoDB" id="20403at2759"/>
<dbReference type="Proteomes" id="UP000298663">
    <property type="component" value="Unassembled WGS sequence"/>
</dbReference>
<comment type="caution">
    <text evidence="2">The sequence shown here is derived from an EMBL/GenBank/DDBJ whole genome shotgun (WGS) entry which is preliminary data.</text>
</comment>
<evidence type="ECO:0008006" key="4">
    <source>
        <dbReference type="Google" id="ProtNLM"/>
    </source>
</evidence>
<organism evidence="2 3">
    <name type="scientific">Steinernema carpocapsae</name>
    <name type="common">Entomopathogenic nematode</name>
    <dbReference type="NCBI Taxonomy" id="34508"/>
    <lineage>
        <taxon>Eukaryota</taxon>
        <taxon>Metazoa</taxon>
        <taxon>Ecdysozoa</taxon>
        <taxon>Nematoda</taxon>
        <taxon>Chromadorea</taxon>
        <taxon>Rhabditida</taxon>
        <taxon>Tylenchina</taxon>
        <taxon>Panagrolaimomorpha</taxon>
        <taxon>Strongyloidoidea</taxon>
        <taxon>Steinernematidae</taxon>
        <taxon>Steinernema</taxon>
    </lineage>
</organism>